<dbReference type="CDD" id="cd04301">
    <property type="entry name" value="NAT_SF"/>
    <property type="match status" value="1"/>
</dbReference>
<dbReference type="Proteomes" id="UP001500683">
    <property type="component" value="Unassembled WGS sequence"/>
</dbReference>
<dbReference type="InterPro" id="IPR016181">
    <property type="entry name" value="Acyl_CoA_acyltransferase"/>
</dbReference>
<reference evidence="3" key="1">
    <citation type="journal article" date="2019" name="Int. J. Syst. Evol. Microbiol.">
        <title>The Global Catalogue of Microorganisms (GCM) 10K type strain sequencing project: providing services to taxonomists for standard genome sequencing and annotation.</title>
        <authorList>
            <consortium name="The Broad Institute Genomics Platform"/>
            <consortium name="The Broad Institute Genome Sequencing Center for Infectious Disease"/>
            <person name="Wu L."/>
            <person name="Ma J."/>
        </authorList>
    </citation>
    <scope>NUCLEOTIDE SEQUENCE [LARGE SCALE GENOMIC DNA]</scope>
    <source>
        <strain evidence="3">JCM 16702</strain>
    </source>
</reference>
<dbReference type="PROSITE" id="PS51186">
    <property type="entry name" value="GNAT"/>
    <property type="match status" value="1"/>
</dbReference>
<proteinExistence type="predicted"/>
<evidence type="ECO:0000313" key="2">
    <source>
        <dbReference type="EMBL" id="GAA4101461.1"/>
    </source>
</evidence>
<feature type="domain" description="N-acetyltransferase" evidence="1">
    <location>
        <begin position="1"/>
        <end position="152"/>
    </location>
</feature>
<keyword evidence="3" id="KW-1185">Reference proteome</keyword>
<sequence>MEIRPLRPDDFDALMDAATRAFGEPPAHGADIRRRHAEAAIAAGRHLGGFDGGRLVATAKVHDLAQWWHGRPVSMGGVAGVTVAPEDRGRGAGRRIMTDILRLCAELGHPVSVLYPATTPLYRSLGWEHAGAQHIVTLPTEALRTLAADPVPIRRAGPEDAEEVAATLRRVHRDARDDGPLDRGADWWRIRLADTRLYAYLAEDGFLAYGWADDDAALSVDKVVAGSERTLRALWGVVGSGSSTAGTVHACVGPDDPVLWLVRERSTERVRRERWMLRVVDAPAAIAARGYPAAVTAEVALRVDDPVLPANSGTWRLTVKDGEGVLEPAAGDPAAVRTGIRGLSALYAGVPPAALRRAGLVECGDADADALSAVFAATPFTLDYF</sequence>
<dbReference type="InterPro" id="IPR036527">
    <property type="entry name" value="SCP2_sterol-bd_dom_sf"/>
</dbReference>
<dbReference type="Gene3D" id="3.30.1050.10">
    <property type="entry name" value="SCP2 sterol-binding domain"/>
    <property type="match status" value="1"/>
</dbReference>
<name>A0ABP7X125_9ACTN</name>
<dbReference type="Gene3D" id="3.40.630.30">
    <property type="match status" value="2"/>
</dbReference>
<dbReference type="SUPFAM" id="SSF55729">
    <property type="entry name" value="Acyl-CoA N-acyltransferases (Nat)"/>
    <property type="match status" value="1"/>
</dbReference>
<dbReference type="Pfam" id="PF13527">
    <property type="entry name" value="Acetyltransf_9"/>
    <property type="match status" value="1"/>
</dbReference>
<dbReference type="InterPro" id="IPR025559">
    <property type="entry name" value="Eis_dom"/>
</dbReference>
<dbReference type="PANTHER" id="PTHR37817">
    <property type="entry name" value="N-ACETYLTRANSFERASE EIS"/>
    <property type="match status" value="1"/>
</dbReference>
<dbReference type="InterPro" id="IPR041380">
    <property type="entry name" value="Acetyltransf_17"/>
</dbReference>
<gene>
    <name evidence="2" type="ORF">GCM10022214_79000</name>
</gene>
<evidence type="ECO:0000313" key="3">
    <source>
        <dbReference type="Proteomes" id="UP001500683"/>
    </source>
</evidence>
<dbReference type="InterPro" id="IPR051554">
    <property type="entry name" value="Acetyltransferase_Eis"/>
</dbReference>
<evidence type="ECO:0000259" key="1">
    <source>
        <dbReference type="PROSITE" id="PS51186"/>
    </source>
</evidence>
<dbReference type="EMBL" id="BAAAZG010000062">
    <property type="protein sequence ID" value="GAA4101461.1"/>
    <property type="molecule type" value="Genomic_DNA"/>
</dbReference>
<dbReference type="SUPFAM" id="SSF55718">
    <property type="entry name" value="SCP-like"/>
    <property type="match status" value="1"/>
</dbReference>
<comment type="caution">
    <text evidence="2">The sequence shown here is derived from an EMBL/GenBank/DDBJ whole genome shotgun (WGS) entry which is preliminary data.</text>
</comment>
<dbReference type="InterPro" id="IPR000182">
    <property type="entry name" value="GNAT_dom"/>
</dbReference>
<protein>
    <submittedName>
        <fullName evidence="2">GNAT family N-acetyltransferase</fullName>
    </submittedName>
</protein>
<organism evidence="2 3">
    <name type="scientific">Actinomadura miaoliensis</name>
    <dbReference type="NCBI Taxonomy" id="430685"/>
    <lineage>
        <taxon>Bacteria</taxon>
        <taxon>Bacillati</taxon>
        <taxon>Actinomycetota</taxon>
        <taxon>Actinomycetes</taxon>
        <taxon>Streptosporangiales</taxon>
        <taxon>Thermomonosporaceae</taxon>
        <taxon>Actinomadura</taxon>
    </lineage>
</organism>
<accession>A0ABP7X125</accession>
<dbReference type="Pfam" id="PF17668">
    <property type="entry name" value="Acetyltransf_17"/>
    <property type="match status" value="1"/>
</dbReference>
<dbReference type="Pfam" id="PF13530">
    <property type="entry name" value="SCP2_2"/>
    <property type="match status" value="1"/>
</dbReference>
<dbReference type="PANTHER" id="PTHR37817:SF1">
    <property type="entry name" value="N-ACETYLTRANSFERASE EIS"/>
    <property type="match status" value="1"/>
</dbReference>
<dbReference type="RefSeq" id="WP_344957855.1">
    <property type="nucleotide sequence ID" value="NZ_BAAAZG010000062.1"/>
</dbReference>